<dbReference type="Proteomes" id="UP001054945">
    <property type="component" value="Unassembled WGS sequence"/>
</dbReference>
<evidence type="ECO:0000313" key="2">
    <source>
        <dbReference type="EMBL" id="GIY04729.1"/>
    </source>
</evidence>
<name>A0AAV4Q5U4_CAEEX</name>
<comment type="caution">
    <text evidence="2">The sequence shown here is derived from an EMBL/GenBank/DDBJ whole genome shotgun (WGS) entry which is preliminary data.</text>
</comment>
<sequence>MKHRSDIDIENGERTAEVIIDGVRRITRMGAEGQKEKRGGRTQTEEESVRGRGKPSSTVNSYTYALFFLRRWCFFSDSMTAIISISSITFHSDNTKPFECQPLIYQLKARVDNFIFQWIPSHCRVPGKDAGDCLAKKAVSILQLPLGIVPL</sequence>
<evidence type="ECO:0000313" key="3">
    <source>
        <dbReference type="Proteomes" id="UP001054945"/>
    </source>
</evidence>
<gene>
    <name evidence="2" type="ORF">CEXT_811031</name>
</gene>
<dbReference type="SUPFAM" id="SSF53098">
    <property type="entry name" value="Ribonuclease H-like"/>
    <property type="match status" value="1"/>
</dbReference>
<evidence type="ECO:0008006" key="4">
    <source>
        <dbReference type="Google" id="ProtNLM"/>
    </source>
</evidence>
<dbReference type="EMBL" id="BPLR01005747">
    <property type="protein sequence ID" value="GIY04729.1"/>
    <property type="molecule type" value="Genomic_DNA"/>
</dbReference>
<dbReference type="Gene3D" id="3.30.420.10">
    <property type="entry name" value="Ribonuclease H-like superfamily/Ribonuclease H"/>
    <property type="match status" value="1"/>
</dbReference>
<reference evidence="2 3" key="1">
    <citation type="submission" date="2021-06" db="EMBL/GenBank/DDBJ databases">
        <title>Caerostris extrusa draft genome.</title>
        <authorList>
            <person name="Kono N."/>
            <person name="Arakawa K."/>
        </authorList>
    </citation>
    <scope>NUCLEOTIDE SEQUENCE [LARGE SCALE GENOMIC DNA]</scope>
</reference>
<proteinExistence type="predicted"/>
<feature type="region of interest" description="Disordered" evidence="1">
    <location>
        <begin position="30"/>
        <end position="58"/>
    </location>
</feature>
<evidence type="ECO:0000256" key="1">
    <source>
        <dbReference type="SAM" id="MobiDB-lite"/>
    </source>
</evidence>
<dbReference type="AlphaFoldDB" id="A0AAV4Q5U4"/>
<keyword evidence="3" id="KW-1185">Reference proteome</keyword>
<dbReference type="InterPro" id="IPR036397">
    <property type="entry name" value="RNaseH_sf"/>
</dbReference>
<dbReference type="InterPro" id="IPR012337">
    <property type="entry name" value="RNaseH-like_sf"/>
</dbReference>
<organism evidence="2 3">
    <name type="scientific">Caerostris extrusa</name>
    <name type="common">Bark spider</name>
    <name type="synonym">Caerostris bankana</name>
    <dbReference type="NCBI Taxonomy" id="172846"/>
    <lineage>
        <taxon>Eukaryota</taxon>
        <taxon>Metazoa</taxon>
        <taxon>Ecdysozoa</taxon>
        <taxon>Arthropoda</taxon>
        <taxon>Chelicerata</taxon>
        <taxon>Arachnida</taxon>
        <taxon>Araneae</taxon>
        <taxon>Araneomorphae</taxon>
        <taxon>Entelegynae</taxon>
        <taxon>Araneoidea</taxon>
        <taxon>Araneidae</taxon>
        <taxon>Caerostris</taxon>
    </lineage>
</organism>
<feature type="compositionally biased region" description="Basic and acidic residues" evidence="1">
    <location>
        <begin position="33"/>
        <end position="50"/>
    </location>
</feature>
<accession>A0AAV4Q5U4</accession>
<protein>
    <recommendedName>
        <fullName evidence="4">RNase H type-1 domain-containing protein</fullName>
    </recommendedName>
</protein>
<dbReference type="GO" id="GO:0003676">
    <property type="term" value="F:nucleic acid binding"/>
    <property type="evidence" value="ECO:0007669"/>
    <property type="project" value="InterPro"/>
</dbReference>